<evidence type="ECO:0000313" key="11">
    <source>
        <dbReference type="EMBL" id="KAK2577499.1"/>
    </source>
</evidence>
<feature type="compositionally biased region" description="Basic residues" evidence="7">
    <location>
        <begin position="333"/>
        <end position="342"/>
    </location>
</feature>
<reference evidence="11" key="2">
    <citation type="journal article" date="2023" name="Commun. Biol.">
        <title>Intrasexual cuticular hydrocarbon dimorphism in a wasp sheds light on hydrocarbon biosynthesis genes in Hymenoptera.</title>
        <authorList>
            <person name="Moris V.C."/>
            <person name="Podsiadlowski L."/>
            <person name="Martin S."/>
            <person name="Oeyen J.P."/>
            <person name="Donath A."/>
            <person name="Petersen M."/>
            <person name="Wilbrandt J."/>
            <person name="Misof B."/>
            <person name="Liedtke D."/>
            <person name="Thamm M."/>
            <person name="Scheiner R."/>
            <person name="Schmitt T."/>
            <person name="Niehuis O."/>
        </authorList>
    </citation>
    <scope>NUCLEOTIDE SEQUENCE</scope>
    <source>
        <strain evidence="11">GBR_01_08_01A</strain>
    </source>
</reference>
<feature type="region of interest" description="Disordered" evidence="7">
    <location>
        <begin position="481"/>
        <end position="500"/>
    </location>
</feature>
<evidence type="ECO:0000259" key="10">
    <source>
        <dbReference type="SMART" id="SM01032"/>
    </source>
</evidence>
<dbReference type="GO" id="GO:0006298">
    <property type="term" value="P:mismatch repair"/>
    <property type="evidence" value="ECO:0007669"/>
    <property type="project" value="TreeGrafter"/>
</dbReference>
<dbReference type="GO" id="GO:0071942">
    <property type="term" value="C:XPC complex"/>
    <property type="evidence" value="ECO:0007669"/>
    <property type="project" value="TreeGrafter"/>
</dbReference>
<keyword evidence="4" id="KW-0238">DNA-binding</keyword>
<feature type="domain" description="Rad4 beta-hairpin" evidence="10">
    <location>
        <begin position="756"/>
        <end position="830"/>
    </location>
</feature>
<gene>
    <name evidence="11" type="ORF">KPH14_003594</name>
</gene>
<dbReference type="InterPro" id="IPR042488">
    <property type="entry name" value="Rad4_BHD3_sf"/>
</dbReference>
<dbReference type="PANTHER" id="PTHR12135">
    <property type="entry name" value="DNA REPAIR PROTEIN XP-C / RAD4"/>
    <property type="match status" value="1"/>
</dbReference>
<dbReference type="Pfam" id="PF03835">
    <property type="entry name" value="Rad4"/>
    <property type="match status" value="1"/>
</dbReference>
<evidence type="ECO:0000256" key="4">
    <source>
        <dbReference type="ARBA" id="ARBA00023125"/>
    </source>
</evidence>
<organism evidence="11 12">
    <name type="scientific">Odynerus spinipes</name>
    <dbReference type="NCBI Taxonomy" id="1348599"/>
    <lineage>
        <taxon>Eukaryota</taxon>
        <taxon>Metazoa</taxon>
        <taxon>Ecdysozoa</taxon>
        <taxon>Arthropoda</taxon>
        <taxon>Hexapoda</taxon>
        <taxon>Insecta</taxon>
        <taxon>Pterygota</taxon>
        <taxon>Neoptera</taxon>
        <taxon>Endopterygota</taxon>
        <taxon>Hymenoptera</taxon>
        <taxon>Apocrita</taxon>
        <taxon>Aculeata</taxon>
        <taxon>Vespoidea</taxon>
        <taxon>Vespidae</taxon>
        <taxon>Eumeninae</taxon>
        <taxon>Odynerus</taxon>
    </lineage>
</organism>
<dbReference type="InterPro" id="IPR018026">
    <property type="entry name" value="DNA_repair_Rad4-like"/>
</dbReference>
<evidence type="ECO:0000256" key="2">
    <source>
        <dbReference type="ARBA" id="ARBA00009525"/>
    </source>
</evidence>
<dbReference type="Gene3D" id="2.20.20.110">
    <property type="entry name" value="Rad4, beta-hairpin domain BHD1"/>
    <property type="match status" value="1"/>
</dbReference>
<dbReference type="SMART" id="SM01032">
    <property type="entry name" value="BHD_3"/>
    <property type="match status" value="1"/>
</dbReference>
<dbReference type="Pfam" id="PF10404">
    <property type="entry name" value="BHD_2"/>
    <property type="match status" value="1"/>
</dbReference>
<dbReference type="FunFam" id="3.30.70.2460:FF:000001">
    <property type="entry name" value="DNA repair protein Rad4 family"/>
    <property type="match status" value="1"/>
</dbReference>
<feature type="compositionally biased region" description="Basic and acidic residues" evidence="7">
    <location>
        <begin position="506"/>
        <end position="517"/>
    </location>
</feature>
<sequence length="898" mass="102935">MNNETDSDSTESESEFFVSPSQVNVDFTFLENKEKQSNTTLRKNGTYESSDDSDEFCNVNDRNSVELFSQVLKNLENTQTICTSNETPEKQETAIVASTKQQKANSSEYFELLLEGEGNKFGLSDTSKSDNEDENLDDAVGPANYTTPKEGVKITLPGIGLLSKKKKNSRDINTIVVNQIKQRLRASQILIHKVGILCWLAHGFHLNKVINDTDIMSSLLSLMSAENWPKNRSDLTYLEKFIKWFRKKFTIKNNEEEENITKEVLLSRLQQKQVLNYKELVFLCVAMLRAIGMNCRLIVSLCPPPLKLQLSQLFKASQKEEKGKGKNVSDKPTKKKEKKKKREIPTQDKVIPENSEISRKNAQLIARKEAALILNAKSTRNKNLKSTTCKITHNETITKSNKNQCKISNNQEKAKKSMDMNETICKNTSRHLRTKNQMKNTSNDSSLIAVSKKEGKDSIHSLRRKQKETNVKTDILKEVDDDSEIDESEEELPAKKKRNISENKKTLKSTDKVEKSNKLLSSDDETNDVHSNKKSENFWLEVYLESEENWISVNIMDGKVHCATELYGKAGSPVLYIIAWNVDGTLKDVTRRYCAHWLTVTRKKRIDEEWFKYTLRPWKEKDTPLSQSEDKLLAQRELEQPLPKTIGECKGHPLYVLARHLLKYEALYPPDCVPLGYLQNGEAIYSRHCVHVLSSRETWIKKARVVKPNQEPYKIVKALPKYDKLSGAKVGDRTVELFGEWQTTEYVPPIAKDGIVPRNEYGNVDLFKQTMLPKGTVHIDLPGLNRIARKLNIDCAPAVVGFKFGCMGAVPAFEGFVVCAEYEDTLREAWEAEQVEAIKRAREKRYKRIYGNWRKLIDGLRIKEKLAKKYEFETKEESIITNKRTKQKISHAKRSKII</sequence>
<protein>
    <recommendedName>
        <fullName evidence="13">DNA repair protein Rad4</fullName>
    </recommendedName>
</protein>
<dbReference type="SMART" id="SM01030">
    <property type="entry name" value="BHD_1"/>
    <property type="match status" value="1"/>
</dbReference>
<feature type="region of interest" description="Disordered" evidence="7">
    <location>
        <begin position="123"/>
        <end position="144"/>
    </location>
</feature>
<dbReference type="Proteomes" id="UP001258017">
    <property type="component" value="Unassembled WGS sequence"/>
</dbReference>
<feature type="compositionally biased region" description="Basic and acidic residues" evidence="7">
    <location>
        <begin position="319"/>
        <end position="332"/>
    </location>
</feature>
<feature type="compositionally biased region" description="Basic and acidic residues" evidence="7">
    <location>
        <begin position="451"/>
        <end position="460"/>
    </location>
</feature>
<dbReference type="InterPro" id="IPR018328">
    <property type="entry name" value="Rad4_beta-hairpin_dom3"/>
</dbReference>
<evidence type="ECO:0000256" key="6">
    <source>
        <dbReference type="ARBA" id="ARBA00023242"/>
    </source>
</evidence>
<dbReference type="AlphaFoldDB" id="A0AAD9RD20"/>
<evidence type="ECO:0000259" key="8">
    <source>
        <dbReference type="SMART" id="SM01030"/>
    </source>
</evidence>
<accession>A0AAD9RD20</accession>
<dbReference type="InterPro" id="IPR018327">
    <property type="entry name" value="BHD_2"/>
</dbReference>
<feature type="region of interest" description="Disordered" evidence="7">
    <location>
        <begin position="319"/>
        <end position="349"/>
    </location>
</feature>
<reference evidence="11" key="1">
    <citation type="submission" date="2021-08" db="EMBL/GenBank/DDBJ databases">
        <authorList>
            <person name="Misof B."/>
            <person name="Oliver O."/>
            <person name="Podsiadlowski L."/>
            <person name="Donath A."/>
            <person name="Peters R."/>
            <person name="Mayer C."/>
            <person name="Rust J."/>
            <person name="Gunkel S."/>
            <person name="Lesny P."/>
            <person name="Martin S."/>
            <person name="Oeyen J.P."/>
            <person name="Petersen M."/>
            <person name="Panagiotis P."/>
            <person name="Wilbrandt J."/>
            <person name="Tanja T."/>
        </authorList>
    </citation>
    <scope>NUCLEOTIDE SEQUENCE</scope>
    <source>
        <strain evidence="11">GBR_01_08_01A</strain>
        <tissue evidence="11">Thorax + abdomen</tissue>
    </source>
</reference>
<dbReference type="GO" id="GO:0000111">
    <property type="term" value="C:nucleotide-excision repair factor 2 complex"/>
    <property type="evidence" value="ECO:0007669"/>
    <property type="project" value="TreeGrafter"/>
</dbReference>
<keyword evidence="6" id="KW-0539">Nucleus</keyword>
<name>A0AAD9RD20_9HYME</name>
<evidence type="ECO:0000256" key="3">
    <source>
        <dbReference type="ARBA" id="ARBA00022763"/>
    </source>
</evidence>
<evidence type="ECO:0000259" key="9">
    <source>
        <dbReference type="SMART" id="SM01031"/>
    </source>
</evidence>
<dbReference type="GO" id="GO:0005737">
    <property type="term" value="C:cytoplasm"/>
    <property type="evidence" value="ECO:0007669"/>
    <property type="project" value="TreeGrafter"/>
</dbReference>
<dbReference type="InterPro" id="IPR036985">
    <property type="entry name" value="Transglutaminase-like_sf"/>
</dbReference>
<dbReference type="NCBIfam" id="TIGR00605">
    <property type="entry name" value="rad4"/>
    <property type="match status" value="1"/>
</dbReference>
<dbReference type="PANTHER" id="PTHR12135:SF0">
    <property type="entry name" value="DNA REPAIR PROTEIN COMPLEMENTING XP-C CELLS"/>
    <property type="match status" value="1"/>
</dbReference>
<comment type="subcellular location">
    <subcellularLocation>
        <location evidence="1">Nucleus</location>
    </subcellularLocation>
</comment>
<dbReference type="InterPro" id="IPR018326">
    <property type="entry name" value="Rad4_beta-hairpin_dom1"/>
</dbReference>
<comment type="similarity">
    <text evidence="2">Belongs to the XPC family.</text>
</comment>
<dbReference type="GO" id="GO:0003684">
    <property type="term" value="F:damaged DNA binding"/>
    <property type="evidence" value="ECO:0007669"/>
    <property type="project" value="InterPro"/>
</dbReference>
<feature type="compositionally biased region" description="Acidic residues" evidence="7">
    <location>
        <begin position="481"/>
        <end position="491"/>
    </location>
</feature>
<keyword evidence="12" id="KW-1185">Reference proteome</keyword>
<evidence type="ECO:0000256" key="1">
    <source>
        <dbReference type="ARBA" id="ARBA00004123"/>
    </source>
</evidence>
<keyword evidence="3" id="KW-0227">DNA damage</keyword>
<evidence type="ECO:0000313" key="12">
    <source>
        <dbReference type="Proteomes" id="UP001258017"/>
    </source>
</evidence>
<dbReference type="EMBL" id="JAIFRP010004357">
    <property type="protein sequence ID" value="KAK2577499.1"/>
    <property type="molecule type" value="Genomic_DNA"/>
</dbReference>
<feature type="region of interest" description="Disordered" evidence="7">
    <location>
        <begin position="437"/>
        <end position="466"/>
    </location>
</feature>
<dbReference type="SUPFAM" id="SSF54001">
    <property type="entry name" value="Cysteine proteinases"/>
    <property type="match status" value="1"/>
</dbReference>
<evidence type="ECO:0000256" key="5">
    <source>
        <dbReference type="ARBA" id="ARBA00023204"/>
    </source>
</evidence>
<evidence type="ECO:0008006" key="13">
    <source>
        <dbReference type="Google" id="ProtNLM"/>
    </source>
</evidence>
<dbReference type="InterPro" id="IPR004583">
    <property type="entry name" value="DNA_repair_Rad4"/>
</dbReference>
<dbReference type="InterPro" id="IPR038765">
    <property type="entry name" value="Papain-like_cys_pep_sf"/>
</dbReference>
<dbReference type="Pfam" id="PF10403">
    <property type="entry name" value="BHD_1"/>
    <property type="match status" value="1"/>
</dbReference>
<dbReference type="Gene3D" id="3.30.70.2460">
    <property type="entry name" value="Rad4, beta-hairpin domain BHD3"/>
    <property type="match status" value="1"/>
</dbReference>
<dbReference type="SMART" id="SM01031">
    <property type="entry name" value="BHD_2"/>
    <property type="match status" value="1"/>
</dbReference>
<feature type="region of interest" description="Disordered" evidence="7">
    <location>
        <begin position="506"/>
        <end position="531"/>
    </location>
</feature>
<feature type="domain" description="Rad4 beta-hairpin" evidence="9">
    <location>
        <begin position="693"/>
        <end position="749"/>
    </location>
</feature>
<dbReference type="InterPro" id="IPR018325">
    <property type="entry name" value="Rad4/PNGase_transGLS-fold"/>
</dbReference>
<evidence type="ECO:0000256" key="7">
    <source>
        <dbReference type="SAM" id="MobiDB-lite"/>
    </source>
</evidence>
<feature type="compositionally biased region" description="Polar residues" evidence="7">
    <location>
        <begin position="437"/>
        <end position="448"/>
    </location>
</feature>
<dbReference type="Pfam" id="PF10405">
    <property type="entry name" value="BHD_3"/>
    <property type="match status" value="1"/>
</dbReference>
<comment type="caution">
    <text evidence="11">The sequence shown here is derived from an EMBL/GenBank/DDBJ whole genome shotgun (WGS) entry which is preliminary data.</text>
</comment>
<dbReference type="Gene3D" id="3.90.260.10">
    <property type="entry name" value="Transglutaminase-like"/>
    <property type="match status" value="2"/>
</dbReference>
<dbReference type="GO" id="GO:0006289">
    <property type="term" value="P:nucleotide-excision repair"/>
    <property type="evidence" value="ECO:0007669"/>
    <property type="project" value="InterPro"/>
</dbReference>
<proteinExistence type="inferred from homology"/>
<keyword evidence="5" id="KW-0234">DNA repair</keyword>
<dbReference type="GO" id="GO:0003697">
    <property type="term" value="F:single-stranded DNA binding"/>
    <property type="evidence" value="ECO:0007669"/>
    <property type="project" value="TreeGrafter"/>
</dbReference>
<feature type="domain" description="Rad4 beta-hairpin" evidence="8">
    <location>
        <begin position="638"/>
        <end position="691"/>
    </location>
</feature>